<gene>
    <name evidence="2" type="ORF">FVE85_0837</name>
</gene>
<feature type="compositionally biased region" description="Polar residues" evidence="1">
    <location>
        <begin position="127"/>
        <end position="156"/>
    </location>
</feature>
<protein>
    <submittedName>
        <fullName evidence="2">Uncharacterized protein</fullName>
    </submittedName>
</protein>
<evidence type="ECO:0000313" key="2">
    <source>
        <dbReference type="EMBL" id="KAA8497108.1"/>
    </source>
</evidence>
<feature type="compositionally biased region" description="Basic and acidic residues" evidence="1">
    <location>
        <begin position="16"/>
        <end position="29"/>
    </location>
</feature>
<comment type="caution">
    <text evidence="2">The sequence shown here is derived from an EMBL/GenBank/DDBJ whole genome shotgun (WGS) entry which is preliminary data.</text>
</comment>
<feature type="compositionally biased region" description="Polar residues" evidence="1">
    <location>
        <begin position="260"/>
        <end position="274"/>
    </location>
</feature>
<name>A0A5J4Z1A2_PORPP</name>
<dbReference type="AlphaFoldDB" id="A0A5J4Z1A2"/>
<feature type="region of interest" description="Disordered" evidence="1">
    <location>
        <begin position="248"/>
        <end position="274"/>
    </location>
</feature>
<accession>A0A5J4Z1A2</accession>
<dbReference type="EMBL" id="VRMN01000002">
    <property type="protein sequence ID" value="KAA8497108.1"/>
    <property type="molecule type" value="Genomic_DNA"/>
</dbReference>
<feature type="region of interest" description="Disordered" evidence="1">
    <location>
        <begin position="16"/>
        <end position="156"/>
    </location>
</feature>
<feature type="compositionally biased region" description="Low complexity" evidence="1">
    <location>
        <begin position="34"/>
        <end position="68"/>
    </location>
</feature>
<organism evidence="2 3">
    <name type="scientific">Porphyridium purpureum</name>
    <name type="common">Red alga</name>
    <name type="synonym">Porphyridium cruentum</name>
    <dbReference type="NCBI Taxonomy" id="35688"/>
    <lineage>
        <taxon>Eukaryota</taxon>
        <taxon>Rhodophyta</taxon>
        <taxon>Bangiophyceae</taxon>
        <taxon>Porphyridiales</taxon>
        <taxon>Porphyridiaceae</taxon>
        <taxon>Porphyridium</taxon>
    </lineage>
</organism>
<sequence length="274" mass="29553">MPGRPPPFTVMLHTWREHGKPRPWDKNDPGESMSTVTTDASSVASVDAAGANGAAGSVPSSPRMSSSRHPNHSLPHAHGATYAHGHSHHRMRSTPSLESLAVFVDGAQPPSPHLGERERTQSRQRFHMSTTTPGYGTSPRTKLVSSRSSNSLDETPQRSAYFQRYGPQRVLSHESLGDKQKQVLSIDSNLSRLCHSQFAHHEASQTGHGADPTGAQHCPDSISKIIRSPCLIVSRAVVASTVVHADTFEDDSGDDFGTGASPTFSSTILNRNQD</sequence>
<keyword evidence="3" id="KW-1185">Reference proteome</keyword>
<evidence type="ECO:0000313" key="3">
    <source>
        <dbReference type="Proteomes" id="UP000324585"/>
    </source>
</evidence>
<reference evidence="3" key="1">
    <citation type="journal article" date="2019" name="Nat. Commun.">
        <title>Expansion of phycobilisome linker gene families in mesophilic red algae.</title>
        <authorList>
            <person name="Lee J."/>
            <person name="Kim D."/>
            <person name="Bhattacharya D."/>
            <person name="Yoon H.S."/>
        </authorList>
    </citation>
    <scope>NUCLEOTIDE SEQUENCE [LARGE SCALE GENOMIC DNA]</scope>
    <source>
        <strain evidence="3">CCMP 1328</strain>
    </source>
</reference>
<dbReference type="OrthoDB" id="6057at2759"/>
<proteinExistence type="predicted"/>
<dbReference type="Proteomes" id="UP000324585">
    <property type="component" value="Unassembled WGS sequence"/>
</dbReference>
<evidence type="ECO:0000256" key="1">
    <source>
        <dbReference type="SAM" id="MobiDB-lite"/>
    </source>
</evidence>